<feature type="region of interest" description="Disordered" evidence="1">
    <location>
        <begin position="1"/>
        <end position="72"/>
    </location>
</feature>
<dbReference type="EMBL" id="JAQQWK010000006">
    <property type="protein sequence ID" value="KAK8039725.1"/>
    <property type="molecule type" value="Genomic_DNA"/>
</dbReference>
<proteinExistence type="predicted"/>
<protein>
    <submittedName>
        <fullName evidence="3">Uncharacterized protein</fullName>
    </submittedName>
</protein>
<feature type="compositionally biased region" description="Pro residues" evidence="1">
    <location>
        <begin position="92"/>
        <end position="101"/>
    </location>
</feature>
<evidence type="ECO:0000313" key="4">
    <source>
        <dbReference type="Proteomes" id="UP001444661"/>
    </source>
</evidence>
<feature type="compositionally biased region" description="Low complexity" evidence="1">
    <location>
        <begin position="1"/>
        <end position="14"/>
    </location>
</feature>
<feature type="compositionally biased region" description="Low complexity" evidence="1">
    <location>
        <begin position="21"/>
        <end position="34"/>
    </location>
</feature>
<name>A0ABR1T195_9PEZI</name>
<evidence type="ECO:0000256" key="1">
    <source>
        <dbReference type="SAM" id="MobiDB-lite"/>
    </source>
</evidence>
<organism evidence="3 4">
    <name type="scientific">Apiospora rasikravindrae</name>
    <dbReference type="NCBI Taxonomy" id="990691"/>
    <lineage>
        <taxon>Eukaryota</taxon>
        <taxon>Fungi</taxon>
        <taxon>Dikarya</taxon>
        <taxon>Ascomycota</taxon>
        <taxon>Pezizomycotina</taxon>
        <taxon>Sordariomycetes</taxon>
        <taxon>Xylariomycetidae</taxon>
        <taxon>Amphisphaeriales</taxon>
        <taxon>Apiosporaceae</taxon>
        <taxon>Apiospora</taxon>
    </lineage>
</organism>
<feature type="region of interest" description="Disordered" evidence="1">
    <location>
        <begin position="178"/>
        <end position="209"/>
    </location>
</feature>
<keyword evidence="4" id="KW-1185">Reference proteome</keyword>
<feature type="compositionally biased region" description="Low complexity" evidence="1">
    <location>
        <begin position="56"/>
        <end position="71"/>
    </location>
</feature>
<gene>
    <name evidence="3" type="ORF">PG993_008136</name>
</gene>
<keyword evidence="2" id="KW-0812">Transmembrane</keyword>
<sequence>MAYQQQNQYPYAQYGGDGGVSPQQQQSPQSESSPTSYGKWESVARRLQQPPRAHVPPLQQQQQQQPWHQPPMGYAAEGIARAHHWVANNHPNPGPPPPPSVVSPLSTTGQQRSVGNGTDFQAPSWMSYRTLPPRPAPRKRRVCGVERTHFIIIMAVALLLLVSGIATGLGVGLALNNSKSAAKSSQPRTTAKSTSRQGHHESPSMYAQCGRDYKSTRGAQDLDRKVTVSMAARLDCVDECAGRQCCVGAEWGLYQGS</sequence>
<evidence type="ECO:0000313" key="3">
    <source>
        <dbReference type="EMBL" id="KAK8039725.1"/>
    </source>
</evidence>
<dbReference type="Proteomes" id="UP001444661">
    <property type="component" value="Unassembled WGS sequence"/>
</dbReference>
<feature type="compositionally biased region" description="Polar residues" evidence="1">
    <location>
        <begin position="107"/>
        <end position="121"/>
    </location>
</feature>
<feature type="transmembrane region" description="Helical" evidence="2">
    <location>
        <begin position="150"/>
        <end position="175"/>
    </location>
</feature>
<keyword evidence="2" id="KW-1133">Transmembrane helix</keyword>
<accession>A0ABR1T195</accession>
<comment type="caution">
    <text evidence="3">The sequence shown here is derived from an EMBL/GenBank/DDBJ whole genome shotgun (WGS) entry which is preliminary data.</text>
</comment>
<keyword evidence="2" id="KW-0472">Membrane</keyword>
<reference evidence="3 4" key="1">
    <citation type="submission" date="2023-01" db="EMBL/GenBank/DDBJ databases">
        <title>Analysis of 21 Apiospora genomes using comparative genomics revels a genus with tremendous synthesis potential of carbohydrate active enzymes and secondary metabolites.</title>
        <authorList>
            <person name="Sorensen T."/>
        </authorList>
    </citation>
    <scope>NUCLEOTIDE SEQUENCE [LARGE SCALE GENOMIC DNA]</scope>
    <source>
        <strain evidence="3 4">CBS 33761</strain>
    </source>
</reference>
<feature type="region of interest" description="Disordered" evidence="1">
    <location>
        <begin position="86"/>
        <end position="138"/>
    </location>
</feature>
<feature type="compositionally biased region" description="Polar residues" evidence="1">
    <location>
        <begin position="186"/>
        <end position="196"/>
    </location>
</feature>
<evidence type="ECO:0000256" key="2">
    <source>
        <dbReference type="SAM" id="Phobius"/>
    </source>
</evidence>